<keyword evidence="2" id="KW-1133">Transmembrane helix</keyword>
<feature type="transmembrane region" description="Helical" evidence="2">
    <location>
        <begin position="12"/>
        <end position="33"/>
    </location>
</feature>
<evidence type="ECO:0000256" key="2">
    <source>
        <dbReference type="SAM" id="Phobius"/>
    </source>
</evidence>
<dbReference type="AlphaFoldDB" id="A0A7J8BYK9"/>
<evidence type="ECO:0000313" key="4">
    <source>
        <dbReference type="Proteomes" id="UP000550707"/>
    </source>
</evidence>
<dbReference type="Proteomes" id="UP000550707">
    <property type="component" value="Unassembled WGS sequence"/>
</dbReference>
<comment type="caution">
    <text evidence="3">The sequence shown here is derived from an EMBL/GenBank/DDBJ whole genome shotgun (WGS) entry which is preliminary data.</text>
</comment>
<keyword evidence="2" id="KW-0812">Transmembrane</keyword>
<sequence length="216" mass="22954">MKIRLGERKGNFFYIECWLGVCVCVCVCVWNFIFVKFLSNYVAEFTFISQTLGSTDHLGVANLKMLFCISEQRCAALRNGGCGGLGGTEVLYVSIVSILQCKGVAAAVSSQGPSAASPRPGRPPAAAAEPFPRFGSSCAGSLSSVVSSGDCIRACSGAGHPCGLGNQPQQPQWPCPPGSGLRRPEHGPSAPRREACFHQLYSTLQCSLKLDLHPEQ</sequence>
<keyword evidence="2" id="KW-0472">Membrane</keyword>
<proteinExistence type="predicted"/>
<accession>A0A7J8BYK9</accession>
<organism evidence="3 4">
    <name type="scientific">Molossus molossus</name>
    <name type="common">Pallas' mastiff bat</name>
    <name type="synonym">Vespertilio molossus</name>
    <dbReference type="NCBI Taxonomy" id="27622"/>
    <lineage>
        <taxon>Eukaryota</taxon>
        <taxon>Metazoa</taxon>
        <taxon>Chordata</taxon>
        <taxon>Craniata</taxon>
        <taxon>Vertebrata</taxon>
        <taxon>Euteleostomi</taxon>
        <taxon>Mammalia</taxon>
        <taxon>Eutheria</taxon>
        <taxon>Laurasiatheria</taxon>
        <taxon>Chiroptera</taxon>
        <taxon>Yangochiroptera</taxon>
        <taxon>Molossidae</taxon>
        <taxon>Molossus</taxon>
    </lineage>
</organism>
<dbReference type="EMBL" id="JACASF010000022">
    <property type="protein sequence ID" value="KAF6403688.1"/>
    <property type="molecule type" value="Genomic_DNA"/>
</dbReference>
<evidence type="ECO:0000313" key="3">
    <source>
        <dbReference type="EMBL" id="KAF6403688.1"/>
    </source>
</evidence>
<protein>
    <submittedName>
        <fullName evidence="3">Uncharacterized protein</fullName>
    </submittedName>
</protein>
<reference evidence="3 4" key="1">
    <citation type="journal article" date="2020" name="Nature">
        <title>Six reference-quality genomes reveal evolution of bat adaptations.</title>
        <authorList>
            <person name="Jebb D."/>
            <person name="Huang Z."/>
            <person name="Pippel M."/>
            <person name="Hughes G.M."/>
            <person name="Lavrichenko K."/>
            <person name="Devanna P."/>
            <person name="Winkler S."/>
            <person name="Jermiin L.S."/>
            <person name="Skirmuntt E.C."/>
            <person name="Katzourakis A."/>
            <person name="Burkitt-Gray L."/>
            <person name="Ray D.A."/>
            <person name="Sullivan K.A.M."/>
            <person name="Roscito J.G."/>
            <person name="Kirilenko B.M."/>
            <person name="Davalos L.M."/>
            <person name="Corthals A.P."/>
            <person name="Power M.L."/>
            <person name="Jones G."/>
            <person name="Ransome R.D."/>
            <person name="Dechmann D.K.N."/>
            <person name="Locatelli A.G."/>
            <person name="Puechmaille S.J."/>
            <person name="Fedrigo O."/>
            <person name="Jarvis E.D."/>
            <person name="Hiller M."/>
            <person name="Vernes S.C."/>
            <person name="Myers E.W."/>
            <person name="Teeling E.C."/>
        </authorList>
    </citation>
    <scope>NUCLEOTIDE SEQUENCE [LARGE SCALE GENOMIC DNA]</scope>
    <source>
        <strain evidence="3">MMolMol1</strain>
        <tissue evidence="3">Muscle</tissue>
    </source>
</reference>
<feature type="region of interest" description="Disordered" evidence="1">
    <location>
        <begin position="166"/>
        <end position="189"/>
    </location>
</feature>
<evidence type="ECO:0000256" key="1">
    <source>
        <dbReference type="SAM" id="MobiDB-lite"/>
    </source>
</evidence>
<dbReference type="InParanoid" id="A0A7J8BYK9"/>
<keyword evidence="4" id="KW-1185">Reference proteome</keyword>
<name>A0A7J8BYK9_MOLMO</name>
<gene>
    <name evidence="3" type="ORF">HJG59_010086</name>
</gene>